<dbReference type="EMBL" id="KB008103">
    <property type="protein sequence ID" value="ELR12716.1"/>
    <property type="molecule type" value="Genomic_DNA"/>
</dbReference>
<feature type="compositionally biased region" description="Acidic residues" evidence="1">
    <location>
        <begin position="817"/>
        <end position="844"/>
    </location>
</feature>
<dbReference type="AlphaFoldDB" id="L8GKK0"/>
<feature type="compositionally biased region" description="Basic and acidic residues" evidence="1">
    <location>
        <begin position="898"/>
        <end position="928"/>
    </location>
</feature>
<feature type="compositionally biased region" description="Low complexity" evidence="1">
    <location>
        <begin position="985"/>
        <end position="997"/>
    </location>
</feature>
<feature type="region of interest" description="Disordered" evidence="1">
    <location>
        <begin position="814"/>
        <end position="1068"/>
    </location>
</feature>
<dbReference type="VEuPathDB" id="AmoebaDB:ACA1_092360"/>
<feature type="compositionally biased region" description="Basic residues" evidence="1">
    <location>
        <begin position="663"/>
        <end position="678"/>
    </location>
</feature>
<feature type="compositionally biased region" description="Basic and acidic residues" evidence="1">
    <location>
        <begin position="845"/>
        <end position="854"/>
    </location>
</feature>
<accession>L8GKK0</accession>
<feature type="compositionally biased region" description="Basic and acidic residues" evidence="1">
    <location>
        <begin position="480"/>
        <end position="489"/>
    </location>
</feature>
<evidence type="ECO:0000256" key="1">
    <source>
        <dbReference type="SAM" id="MobiDB-lite"/>
    </source>
</evidence>
<name>L8GKK0_ACACF</name>
<protein>
    <submittedName>
        <fullName evidence="2">Uncharacterized protein</fullName>
    </submittedName>
</protein>
<feature type="compositionally biased region" description="Gly residues" evidence="1">
    <location>
        <begin position="66"/>
        <end position="79"/>
    </location>
</feature>
<feature type="region of interest" description="Disordered" evidence="1">
    <location>
        <begin position="656"/>
        <end position="692"/>
    </location>
</feature>
<dbReference type="Proteomes" id="UP000011083">
    <property type="component" value="Unassembled WGS sequence"/>
</dbReference>
<reference evidence="2 3" key="1">
    <citation type="journal article" date="2013" name="Genome Biol.">
        <title>Genome of Acanthamoeba castellanii highlights extensive lateral gene transfer and early evolution of tyrosine kinase signaling.</title>
        <authorList>
            <person name="Clarke M."/>
            <person name="Lohan A.J."/>
            <person name="Liu B."/>
            <person name="Lagkouvardos I."/>
            <person name="Roy S."/>
            <person name="Zafar N."/>
            <person name="Bertelli C."/>
            <person name="Schilde C."/>
            <person name="Kianianmomeni A."/>
            <person name="Burglin T.R."/>
            <person name="Frech C."/>
            <person name="Turcotte B."/>
            <person name="Kopec K.O."/>
            <person name="Synnott J.M."/>
            <person name="Choo C."/>
            <person name="Paponov I."/>
            <person name="Finkler A."/>
            <person name="Soon Heng Tan C."/>
            <person name="Hutchins A.P."/>
            <person name="Weinmeier T."/>
            <person name="Rattei T."/>
            <person name="Chu J.S."/>
            <person name="Gimenez G."/>
            <person name="Irimia M."/>
            <person name="Rigden D.J."/>
            <person name="Fitzpatrick D.A."/>
            <person name="Lorenzo-Morales J."/>
            <person name="Bateman A."/>
            <person name="Chiu C.H."/>
            <person name="Tang P."/>
            <person name="Hegemann P."/>
            <person name="Fromm H."/>
            <person name="Raoult D."/>
            <person name="Greub G."/>
            <person name="Miranda-Saavedra D."/>
            <person name="Chen N."/>
            <person name="Nash P."/>
            <person name="Ginger M.L."/>
            <person name="Horn M."/>
            <person name="Schaap P."/>
            <person name="Caler L."/>
            <person name="Loftus B."/>
        </authorList>
    </citation>
    <scope>NUCLEOTIDE SEQUENCE [LARGE SCALE GENOMIC DNA]</scope>
    <source>
        <strain evidence="2 3">Neff</strain>
    </source>
</reference>
<dbReference type="GO" id="GO:0005085">
    <property type="term" value="F:guanyl-nucleotide exchange factor activity"/>
    <property type="evidence" value="ECO:0007669"/>
    <property type="project" value="TreeGrafter"/>
</dbReference>
<feature type="compositionally biased region" description="Basic and acidic residues" evidence="1">
    <location>
        <begin position="959"/>
        <end position="973"/>
    </location>
</feature>
<feature type="compositionally biased region" description="Basic and acidic residues" evidence="1">
    <location>
        <begin position="861"/>
        <end position="892"/>
    </location>
</feature>
<dbReference type="KEGG" id="acan:ACA1_092360"/>
<feature type="region of interest" description="Disordered" evidence="1">
    <location>
        <begin position="428"/>
        <end position="491"/>
    </location>
</feature>
<dbReference type="PANTHER" id="PTHR45834:SF3">
    <property type="entry name" value="RHO GUANINE NUCLEOTIDE EXCHANGE FACTOR 3, ISOFORM L"/>
    <property type="match status" value="1"/>
</dbReference>
<dbReference type="PANTHER" id="PTHR45834">
    <property type="entry name" value="RHO GUANINE NUCLEOTIDE EXCHANGE FACTOR 9-RELATED"/>
    <property type="match status" value="1"/>
</dbReference>
<dbReference type="RefSeq" id="XP_004334729.1">
    <property type="nucleotide sequence ID" value="XM_004334681.1"/>
</dbReference>
<sequence length="1131" mass="128233">MFGTRDRESPAERRKREKEELRGRTLQLLHLIEDHLTQAHPMRRRHTRRKADGTVAVTVLRESSAGRGGSGIGGSGSGIGARTRTTDHDDKGKEKMMVSRSGSNISERTDDDALSASLEPMMQSGSTETVNTNTNTNRTTTAVCHVGEMVECVEQLNLLWDRVVVFGGKEEIQETFLSLPVIEILLRLLKRHPQSAALHARCAQFLTPLVTENMDAKIRVERAKGVRVFGLAYQQFGPWARSPPKAQQPVLGLESGGQTAILAEGLVHAVADAAAGGGHPQWAATSNEIEKATAESETKNAADVREIRLMLEKHSAFDTIVNLFFALTKSIATCASQYPDEEKYLQSLKQKVNKVIYRPQLVERRLLFLVRHILGYNLLWGGLKDEYDKMRKEFSYLHLVSLPTGHIEPTTADAAAALPLLVDHHHHAPTSAEMGHGGPDLTGDDDMSAATLSSSGTGIRSGSGIGSSASGLKDSQGRPLKREQTELEKKHRLIQRKTREMVRAEIREQKLEQVLCHVQLMEVKIDKLPPDVDKDGFPVRARNPFVVIQQWRWREAPGRSQPALWKSTIERENQSPVWDLRPLGSKESGYVLTPRQGTGHKVRRALSGFVYRRNPVAKAISHFQLWKKKRKATRKKKKAEAFTTVRAVGVAADDKRTLSASGGHKRKTQKQYKHKHKHHDGECDDEHHHHNPKLPTRVKHYVKEHHQKHAEEPRDPAITTVVTEMHNRFRARFFPPLKVSVYDWVAVDHQEFLGRVEIDPAVVYLLEQEVIAGRKRAMASGVTTEGLARANAADVARENARLCNRGRRGSFLREMIDTDMESDEDEERELEELDFEDGDNDDDEVSKRKAKEEKNEDDEKNEDHEKREKKEGSPARGDEEVVKVEEEEKEEAKEEDMNEKAEEKEEERNREERDRDEDQAQRRNERARLQMRANIRRAAGSPEELERLNPASTDADASSEPRGRTGDHQDHPNQKQPQPQPQPPQQQKQQAPAAANDENAHAAEGKEARKRERQEMEREKRERKETEKREREQRKKEEHDRKKRDEEVKRRTRKMSKAGLQVEDATIAKEEEQRGITVVMPLYPGEEERNTPGLERRHAGLCGHIAITLTVTPPHWAANCSTISEQPLPKS</sequence>
<organism evidence="2 3">
    <name type="scientific">Acanthamoeba castellanii (strain ATCC 30010 / Neff)</name>
    <dbReference type="NCBI Taxonomy" id="1257118"/>
    <lineage>
        <taxon>Eukaryota</taxon>
        <taxon>Amoebozoa</taxon>
        <taxon>Discosea</taxon>
        <taxon>Longamoebia</taxon>
        <taxon>Centramoebida</taxon>
        <taxon>Acanthamoebidae</taxon>
        <taxon>Acanthamoeba</taxon>
    </lineage>
</organism>
<dbReference type="GeneID" id="14913593"/>
<feature type="compositionally biased region" description="Basic and acidic residues" evidence="1">
    <location>
        <begin position="84"/>
        <end position="97"/>
    </location>
</feature>
<feature type="region of interest" description="Disordered" evidence="1">
    <location>
        <begin position="1"/>
        <end position="22"/>
    </location>
</feature>
<feature type="compositionally biased region" description="Basic and acidic residues" evidence="1">
    <location>
        <begin position="998"/>
        <end position="1049"/>
    </location>
</feature>
<keyword evidence="3" id="KW-1185">Reference proteome</keyword>
<feature type="region of interest" description="Disordered" evidence="1">
    <location>
        <begin position="64"/>
        <end position="110"/>
    </location>
</feature>
<proteinExistence type="predicted"/>
<gene>
    <name evidence="2" type="ORF">ACA1_092360</name>
</gene>
<dbReference type="STRING" id="1257118.L8GKK0"/>
<evidence type="ECO:0000313" key="2">
    <source>
        <dbReference type="EMBL" id="ELR12716.1"/>
    </source>
</evidence>
<feature type="compositionally biased region" description="Basic and acidic residues" evidence="1">
    <location>
        <begin position="679"/>
        <end position="688"/>
    </location>
</feature>
<dbReference type="InterPro" id="IPR053086">
    <property type="entry name" value="RhoGEF_domain"/>
</dbReference>
<dbReference type="GO" id="GO:0005829">
    <property type="term" value="C:cytosol"/>
    <property type="evidence" value="ECO:0007669"/>
    <property type="project" value="TreeGrafter"/>
</dbReference>
<evidence type="ECO:0000313" key="3">
    <source>
        <dbReference type="Proteomes" id="UP000011083"/>
    </source>
</evidence>